<dbReference type="PANTHER" id="PTHR36845">
    <property type="entry name" value="HYDROLASE, PUTATIVE (AFU_ORTHOLOGUE AFUA_7G05090)-RELATED"/>
    <property type="match status" value="1"/>
</dbReference>
<evidence type="ECO:0000313" key="4">
    <source>
        <dbReference type="Proteomes" id="UP000094578"/>
    </source>
</evidence>
<evidence type="ECO:0000256" key="2">
    <source>
        <dbReference type="ARBA" id="ARBA00038358"/>
    </source>
</evidence>
<gene>
    <name evidence="3" type="ORF">PTI45_02448</name>
</gene>
<keyword evidence="4" id="KW-1185">Reference proteome</keyword>
<sequence length="405" mass="45547">MNTTAPTHWQSEAWNWVVQQTSTTAQAIQDHFPHVAEQGEYDRREAEWWTAGFWPGLLWLVQSTPSSLTLATEADSAYAKEMSTGEQATERSSALSSWAESCEVQLEQCLHDPEKVDHDLGFTWLLSGVAHYRLSGNTESRRRGLLAANLLAARYNVRGRYIRAWNFGSPLMDTRGVAIIDSMMNLPLLYWASKETGDPRYQALAMEHADTVAKEFVREDHSICHAVEFDPWTGEKLKEHGGQGFAPGSAWARGTAWALHGFTLSYAYTGEQRYLDIAKQTAQFFLTELGEEIVPFWDFRAPDEHRIAWDSSAAAIAASGLLELARHVPENEQSFYQRAGELIVQGLYEQFSSKEIGGEGLIAKGTVHYPEQKYLNVSIIYGDYFFAEALVKLQGKQGLFTPDAY</sequence>
<name>A0A1E3L504_9BACL</name>
<protein>
    <submittedName>
        <fullName evidence="3">Unsaturated chondroitin disaccharide hydrolase</fullName>
        <ecNumber evidence="3">3.2.1.180</ecNumber>
    </submittedName>
</protein>
<dbReference type="EC" id="3.2.1.180" evidence="3"/>
<keyword evidence="3" id="KW-0326">Glycosidase</keyword>
<dbReference type="GO" id="GO:0000272">
    <property type="term" value="P:polysaccharide catabolic process"/>
    <property type="evidence" value="ECO:0007669"/>
    <property type="project" value="TreeGrafter"/>
</dbReference>
<dbReference type="PANTHER" id="PTHR36845:SF1">
    <property type="entry name" value="HYDROLASE, PUTATIVE (AFU_ORTHOLOGUE AFUA_7G05090)-RELATED"/>
    <property type="match status" value="1"/>
</dbReference>
<dbReference type="RefSeq" id="WP_069327866.1">
    <property type="nucleotide sequence ID" value="NZ_MDER01000043.1"/>
</dbReference>
<dbReference type="EMBL" id="MDER01000043">
    <property type="protein sequence ID" value="ODP28030.1"/>
    <property type="molecule type" value="Genomic_DNA"/>
</dbReference>
<organism evidence="3 4">
    <name type="scientific">Paenibacillus nuruki</name>
    <dbReference type="NCBI Taxonomy" id="1886670"/>
    <lineage>
        <taxon>Bacteria</taxon>
        <taxon>Bacillati</taxon>
        <taxon>Bacillota</taxon>
        <taxon>Bacilli</taxon>
        <taxon>Bacillales</taxon>
        <taxon>Paenibacillaceae</taxon>
        <taxon>Paenibacillus</taxon>
    </lineage>
</organism>
<evidence type="ECO:0000313" key="3">
    <source>
        <dbReference type="EMBL" id="ODP28030.1"/>
    </source>
</evidence>
<dbReference type="PATRIC" id="fig|1886670.3.peg.2492"/>
<dbReference type="InterPro" id="IPR012341">
    <property type="entry name" value="6hp_glycosidase-like_sf"/>
</dbReference>
<dbReference type="GO" id="GO:0052757">
    <property type="term" value="F:chondroitin hydrolase activity"/>
    <property type="evidence" value="ECO:0007669"/>
    <property type="project" value="TreeGrafter"/>
</dbReference>
<keyword evidence="1 3" id="KW-0378">Hydrolase</keyword>
<proteinExistence type="inferred from homology"/>
<dbReference type="AlphaFoldDB" id="A0A1E3L504"/>
<dbReference type="InterPro" id="IPR008928">
    <property type="entry name" value="6-hairpin_glycosidase_sf"/>
</dbReference>
<dbReference type="SUPFAM" id="SSF48208">
    <property type="entry name" value="Six-hairpin glycosidases"/>
    <property type="match status" value="1"/>
</dbReference>
<comment type="similarity">
    <text evidence="2">Belongs to the glycosyl hydrolase 88 family.</text>
</comment>
<dbReference type="Proteomes" id="UP000094578">
    <property type="component" value="Unassembled WGS sequence"/>
</dbReference>
<dbReference type="STRING" id="1886670.PTI45_02448"/>
<dbReference type="GO" id="GO:0102212">
    <property type="term" value="F:unsaturated chondroitin disaccharide hydrolase activity"/>
    <property type="evidence" value="ECO:0007669"/>
    <property type="project" value="UniProtKB-EC"/>
</dbReference>
<evidence type="ECO:0000256" key="1">
    <source>
        <dbReference type="ARBA" id="ARBA00022801"/>
    </source>
</evidence>
<dbReference type="Gene3D" id="1.50.10.10">
    <property type="match status" value="1"/>
</dbReference>
<dbReference type="InterPro" id="IPR052369">
    <property type="entry name" value="UG_Glycosaminoglycan_Hydrolase"/>
</dbReference>
<comment type="caution">
    <text evidence="3">The sequence shown here is derived from an EMBL/GenBank/DDBJ whole genome shotgun (WGS) entry which is preliminary data.</text>
</comment>
<reference evidence="3 4" key="1">
    <citation type="submission" date="2016-08" db="EMBL/GenBank/DDBJ databases">
        <title>Genome sequencing of Paenibacillus sp. TI45-13ar, isolated from Korean traditional nuruk.</title>
        <authorList>
            <person name="Kim S.-J."/>
        </authorList>
    </citation>
    <scope>NUCLEOTIDE SEQUENCE [LARGE SCALE GENOMIC DNA]</scope>
    <source>
        <strain evidence="3 4">TI45-13ar</strain>
    </source>
</reference>
<accession>A0A1E3L504</accession>